<evidence type="ECO:0000256" key="1">
    <source>
        <dbReference type="ARBA" id="ARBA00023015"/>
    </source>
</evidence>
<evidence type="ECO:0000313" key="6">
    <source>
        <dbReference type="Proteomes" id="UP000680805"/>
    </source>
</evidence>
<keyword evidence="3" id="KW-0804">Transcription</keyword>
<protein>
    <submittedName>
        <fullName evidence="5">Winged helix DNA-binding protein</fullName>
    </submittedName>
</protein>
<dbReference type="PANTHER" id="PTHR35790">
    <property type="entry name" value="HTH-TYPE TRANSCRIPTIONAL REGULATOR PCHR"/>
    <property type="match status" value="1"/>
</dbReference>
<dbReference type="PROSITE" id="PS50995">
    <property type="entry name" value="HTH_MARR_2"/>
    <property type="match status" value="1"/>
</dbReference>
<evidence type="ECO:0000256" key="2">
    <source>
        <dbReference type="ARBA" id="ARBA00023125"/>
    </source>
</evidence>
<proteinExistence type="predicted"/>
<dbReference type="PRINTS" id="PR00598">
    <property type="entry name" value="HTHMARR"/>
</dbReference>
<dbReference type="PANTHER" id="PTHR35790:SF4">
    <property type="entry name" value="HTH-TYPE TRANSCRIPTIONAL REGULATOR PCHR"/>
    <property type="match status" value="1"/>
</dbReference>
<dbReference type="Gene3D" id="1.10.10.10">
    <property type="entry name" value="Winged helix-like DNA-binding domain superfamily/Winged helix DNA-binding domain"/>
    <property type="match status" value="1"/>
</dbReference>
<keyword evidence="2 5" id="KW-0238">DNA-binding</keyword>
<evidence type="ECO:0000313" key="5">
    <source>
        <dbReference type="EMBL" id="QWG20558.1"/>
    </source>
</evidence>
<organism evidence="5 6">
    <name type="scientific">Bradyrhizobium sediminis</name>
    <dbReference type="NCBI Taxonomy" id="2840469"/>
    <lineage>
        <taxon>Bacteria</taxon>
        <taxon>Pseudomonadati</taxon>
        <taxon>Pseudomonadota</taxon>
        <taxon>Alphaproteobacteria</taxon>
        <taxon>Hyphomicrobiales</taxon>
        <taxon>Nitrobacteraceae</taxon>
        <taxon>Bradyrhizobium</taxon>
    </lineage>
</organism>
<dbReference type="KEGG" id="bsei:KMZ68_12370"/>
<dbReference type="InterPro" id="IPR036388">
    <property type="entry name" value="WH-like_DNA-bd_sf"/>
</dbReference>
<accession>A0A975NSI7</accession>
<dbReference type="EMBL" id="CP076135">
    <property type="protein sequence ID" value="QWG20558.1"/>
    <property type="molecule type" value="Genomic_DNA"/>
</dbReference>
<dbReference type="InterPro" id="IPR000835">
    <property type="entry name" value="HTH_MarR-typ"/>
</dbReference>
<dbReference type="GO" id="GO:0003700">
    <property type="term" value="F:DNA-binding transcription factor activity"/>
    <property type="evidence" value="ECO:0007669"/>
    <property type="project" value="InterPro"/>
</dbReference>
<feature type="domain" description="HTH marR-type" evidence="4">
    <location>
        <begin position="20"/>
        <end position="153"/>
    </location>
</feature>
<dbReference type="Proteomes" id="UP000680805">
    <property type="component" value="Chromosome"/>
</dbReference>
<dbReference type="InterPro" id="IPR052067">
    <property type="entry name" value="Metal_resp_HTH_trans_reg"/>
</dbReference>
<dbReference type="SUPFAM" id="SSF46785">
    <property type="entry name" value="Winged helix' DNA-binding domain"/>
    <property type="match status" value="1"/>
</dbReference>
<dbReference type="SMART" id="SM00347">
    <property type="entry name" value="HTH_MARR"/>
    <property type="match status" value="1"/>
</dbReference>
<evidence type="ECO:0000259" key="4">
    <source>
        <dbReference type="PROSITE" id="PS50995"/>
    </source>
</evidence>
<dbReference type="Pfam" id="PF12802">
    <property type="entry name" value="MarR_2"/>
    <property type="match status" value="1"/>
</dbReference>
<dbReference type="AlphaFoldDB" id="A0A975NSI7"/>
<reference evidence="5" key="1">
    <citation type="submission" date="2021-06" db="EMBL/GenBank/DDBJ databases">
        <title>Bradyrhizobium sp. S2-11-2 Genome sequencing.</title>
        <authorList>
            <person name="Jin L."/>
        </authorList>
    </citation>
    <scope>NUCLEOTIDE SEQUENCE</scope>
    <source>
        <strain evidence="5">S2-11-2</strain>
    </source>
</reference>
<dbReference type="InterPro" id="IPR036390">
    <property type="entry name" value="WH_DNA-bd_sf"/>
</dbReference>
<gene>
    <name evidence="5" type="ORF">KMZ68_12370</name>
</gene>
<dbReference type="RefSeq" id="WP_215616021.1">
    <property type="nucleotide sequence ID" value="NZ_CP076135.1"/>
</dbReference>
<name>A0A975NSI7_9BRAD</name>
<keyword evidence="1" id="KW-0805">Transcription regulation</keyword>
<evidence type="ECO:0000256" key="3">
    <source>
        <dbReference type="ARBA" id="ARBA00023163"/>
    </source>
</evidence>
<dbReference type="GO" id="GO:0003677">
    <property type="term" value="F:DNA binding"/>
    <property type="evidence" value="ECO:0007669"/>
    <property type="project" value="UniProtKB-KW"/>
</dbReference>
<sequence>MAQVQTATEREASDGVIDLQRFFPYRLAVLAEEVSRTVAQLYSDRFDLTRHEWRVLAALAANRQMAAKDVAGYTTLDKMSVSRAVAALETKAYLTREEDPADRRNKILRLTPAGRALYQKIVPLARARERHILDALTSAERNALDVIMKKLLGRARDLRERG</sequence>